<feature type="transmembrane region" description="Helical" evidence="5">
    <location>
        <begin position="248"/>
        <end position="266"/>
    </location>
</feature>
<evidence type="ECO:0000256" key="4">
    <source>
        <dbReference type="ARBA" id="ARBA00023136"/>
    </source>
</evidence>
<keyword evidence="3 5" id="KW-1133">Transmembrane helix</keyword>
<dbReference type="InterPro" id="IPR036259">
    <property type="entry name" value="MFS_trans_sf"/>
</dbReference>
<reference evidence="7 8" key="1">
    <citation type="submission" date="2018-01" db="EMBL/GenBank/DDBJ databases">
        <title>Whole genome sequencing of Histamine producing bacteria.</title>
        <authorList>
            <person name="Butler K."/>
        </authorList>
    </citation>
    <scope>NUCLEOTIDE SEQUENCE [LARGE SCALE GENOMIC DNA]</scope>
    <source>
        <strain evidence="7 8">DSM 24669</strain>
    </source>
</reference>
<proteinExistence type="predicted"/>
<keyword evidence="4 5" id="KW-0472">Membrane</keyword>
<dbReference type="STRING" id="680026.AB733_17270"/>
<keyword evidence="8" id="KW-1185">Reference proteome</keyword>
<evidence type="ECO:0000313" key="7">
    <source>
        <dbReference type="EMBL" id="PSW20904.1"/>
    </source>
</evidence>
<feature type="transmembrane region" description="Helical" evidence="5">
    <location>
        <begin position="74"/>
        <end position="92"/>
    </location>
</feature>
<dbReference type="PROSITE" id="PS50850">
    <property type="entry name" value="MFS"/>
    <property type="match status" value="1"/>
</dbReference>
<organism evidence="7 8">
    <name type="scientific">Photobacterium swingsii</name>
    <dbReference type="NCBI Taxonomy" id="680026"/>
    <lineage>
        <taxon>Bacteria</taxon>
        <taxon>Pseudomonadati</taxon>
        <taxon>Pseudomonadota</taxon>
        <taxon>Gammaproteobacteria</taxon>
        <taxon>Vibrionales</taxon>
        <taxon>Vibrionaceae</taxon>
        <taxon>Photobacterium</taxon>
    </lineage>
</organism>
<accession>A0A0J8XVR7</accession>
<evidence type="ECO:0000256" key="5">
    <source>
        <dbReference type="SAM" id="Phobius"/>
    </source>
</evidence>
<comment type="subcellular location">
    <subcellularLocation>
        <location evidence="1">Membrane</location>
        <topology evidence="1">Multi-pass membrane protein</topology>
    </subcellularLocation>
</comment>
<evidence type="ECO:0000313" key="8">
    <source>
        <dbReference type="Proteomes" id="UP000240481"/>
    </source>
</evidence>
<feature type="transmembrane region" description="Helical" evidence="5">
    <location>
        <begin position="338"/>
        <end position="358"/>
    </location>
</feature>
<dbReference type="SUPFAM" id="SSF103473">
    <property type="entry name" value="MFS general substrate transporter"/>
    <property type="match status" value="1"/>
</dbReference>
<dbReference type="GO" id="GO:0022857">
    <property type="term" value="F:transmembrane transporter activity"/>
    <property type="evidence" value="ECO:0007669"/>
    <property type="project" value="InterPro"/>
</dbReference>
<comment type="caution">
    <text evidence="7">The sequence shown here is derived from an EMBL/GenBank/DDBJ whole genome shotgun (WGS) entry which is preliminary data.</text>
</comment>
<dbReference type="InterPro" id="IPR020846">
    <property type="entry name" value="MFS_dom"/>
</dbReference>
<dbReference type="EMBL" id="PYLZ01000016">
    <property type="protein sequence ID" value="PSW20904.1"/>
    <property type="molecule type" value="Genomic_DNA"/>
</dbReference>
<dbReference type="GO" id="GO:1990961">
    <property type="term" value="P:xenobiotic detoxification by transmembrane export across the plasma membrane"/>
    <property type="evidence" value="ECO:0007669"/>
    <property type="project" value="TreeGrafter"/>
</dbReference>
<protein>
    <submittedName>
        <fullName evidence="7">MFS transporter</fullName>
    </submittedName>
</protein>
<dbReference type="RefSeq" id="WP_048899902.1">
    <property type="nucleotide sequence ID" value="NZ_AP024852.1"/>
</dbReference>
<dbReference type="InterPro" id="IPR011701">
    <property type="entry name" value="MFS"/>
</dbReference>
<feature type="transmembrane region" description="Helical" evidence="5">
    <location>
        <begin position="364"/>
        <end position="382"/>
    </location>
</feature>
<dbReference type="Pfam" id="PF07690">
    <property type="entry name" value="MFS_1"/>
    <property type="match status" value="1"/>
</dbReference>
<dbReference type="PANTHER" id="PTHR23502:SF75">
    <property type="entry name" value="MULTIDRUG RESISTANCE PROTEIN D"/>
    <property type="match status" value="1"/>
</dbReference>
<sequence length="398" mass="42693">MEAFNWKPLLLACLIVSIGQLSLGLVFPSLPWIAQDLAITTDQTQLLVSGYLLMFGSSQLIYGPLSDVFGRRPVLLAGLSIAILGLVVAVCQSDNFSGLLTGRIMQGFGAGSVGVLARATMRDSYQNQSFVKAMTWVSIVAAFTPIIGPVIGGMVNHYLGWQSVFILLLAYISCIWLILIFFFKETLAVTSRPQSVSVLAFSYFSLLRERHFMSFAGIGWVNFTLVVVSISLMPFIMQVQIGMDSDEYALWAMIPAIGLLCGGLLCQRVRPLLGTMRVLQLTPLIHVVSGAIFIFAPLSPITVSSGHFLLAMANGMAFPCAQSLLLMPYAQKAGTVSALSGACQMIIASLISSFLLHIGISQLWHLGLVMFGAAIVGLALIYSGSHSASGREAAAALN</sequence>
<dbReference type="Gene3D" id="1.20.1720.10">
    <property type="entry name" value="Multidrug resistance protein D"/>
    <property type="match status" value="1"/>
</dbReference>
<keyword evidence="2 5" id="KW-0812">Transmembrane</keyword>
<evidence type="ECO:0000259" key="6">
    <source>
        <dbReference type="PROSITE" id="PS50850"/>
    </source>
</evidence>
<feature type="transmembrane region" description="Helical" evidence="5">
    <location>
        <begin position="161"/>
        <end position="183"/>
    </location>
</feature>
<evidence type="ECO:0000256" key="2">
    <source>
        <dbReference type="ARBA" id="ARBA00022692"/>
    </source>
</evidence>
<dbReference type="CDD" id="cd17320">
    <property type="entry name" value="MFS_MdfA_MDR_like"/>
    <property type="match status" value="1"/>
</dbReference>
<feature type="domain" description="Major facilitator superfamily (MFS) profile" evidence="6">
    <location>
        <begin position="8"/>
        <end position="391"/>
    </location>
</feature>
<name>A0A0J8XVR7_9GAMM</name>
<feature type="transmembrane region" description="Helical" evidence="5">
    <location>
        <begin position="133"/>
        <end position="155"/>
    </location>
</feature>
<dbReference type="GO" id="GO:0005886">
    <property type="term" value="C:plasma membrane"/>
    <property type="evidence" value="ECO:0007669"/>
    <property type="project" value="TreeGrafter"/>
</dbReference>
<dbReference type="PANTHER" id="PTHR23502">
    <property type="entry name" value="MAJOR FACILITATOR SUPERFAMILY"/>
    <property type="match status" value="1"/>
</dbReference>
<evidence type="ECO:0000256" key="3">
    <source>
        <dbReference type="ARBA" id="ARBA00022989"/>
    </source>
</evidence>
<evidence type="ECO:0000256" key="1">
    <source>
        <dbReference type="ARBA" id="ARBA00004141"/>
    </source>
</evidence>
<feature type="transmembrane region" description="Helical" evidence="5">
    <location>
        <begin position="48"/>
        <end position="65"/>
    </location>
</feature>
<dbReference type="AlphaFoldDB" id="A0A0J8XVR7"/>
<feature type="transmembrane region" description="Helical" evidence="5">
    <location>
        <begin position="212"/>
        <end position="236"/>
    </location>
</feature>
<dbReference type="OrthoDB" id="9814303at2"/>
<dbReference type="PRINTS" id="PR01036">
    <property type="entry name" value="TCRTETB"/>
</dbReference>
<feature type="transmembrane region" description="Helical" evidence="5">
    <location>
        <begin position="104"/>
        <end position="121"/>
    </location>
</feature>
<gene>
    <name evidence="7" type="ORF">C9I94_21785</name>
</gene>
<dbReference type="Proteomes" id="UP000240481">
    <property type="component" value="Unassembled WGS sequence"/>
</dbReference>